<protein>
    <submittedName>
        <fullName evidence="1">Uncharacterized protein</fullName>
    </submittedName>
</protein>
<comment type="caution">
    <text evidence="1">The sequence shown here is derived from an EMBL/GenBank/DDBJ whole genome shotgun (WGS) entry which is preliminary data.</text>
</comment>
<evidence type="ECO:0000313" key="1">
    <source>
        <dbReference type="EMBL" id="KFJ05106.1"/>
    </source>
</evidence>
<reference evidence="1 2" key="1">
    <citation type="submission" date="2014-03" db="EMBL/GenBank/DDBJ databases">
        <title>Genomics of Bifidobacteria.</title>
        <authorList>
            <person name="Ventura M."/>
            <person name="Milani C."/>
            <person name="Lugli G.A."/>
        </authorList>
    </citation>
    <scope>NUCLEOTIDE SEQUENCE [LARGE SCALE GENOMIC DNA]</scope>
    <source>
        <strain evidence="1 2">JCM 13495</strain>
    </source>
</reference>
<proteinExistence type="predicted"/>
<accession>A0A087EBF5</accession>
<keyword evidence="2" id="KW-1185">Reference proteome</keyword>
<evidence type="ECO:0000313" key="2">
    <source>
        <dbReference type="Proteomes" id="UP000029080"/>
    </source>
</evidence>
<dbReference type="EMBL" id="JGZU01000016">
    <property type="protein sequence ID" value="KFJ05106.1"/>
    <property type="molecule type" value="Genomic_DNA"/>
</dbReference>
<dbReference type="Proteomes" id="UP000029080">
    <property type="component" value="Unassembled WGS sequence"/>
</dbReference>
<name>A0A087EBF5_9BIFI</name>
<organism evidence="1 2">
    <name type="scientific">Bifidobacterium tsurumiense</name>
    <dbReference type="NCBI Taxonomy" id="356829"/>
    <lineage>
        <taxon>Bacteria</taxon>
        <taxon>Bacillati</taxon>
        <taxon>Actinomycetota</taxon>
        <taxon>Actinomycetes</taxon>
        <taxon>Bifidobacteriales</taxon>
        <taxon>Bifidobacteriaceae</taxon>
        <taxon>Bifidobacterium</taxon>
    </lineage>
</organism>
<dbReference type="STRING" id="356829.BITS_1638"/>
<sequence>MSGLREAYAGILRCVTALVAVDTAALRAIDVLEKSVRAVGVRISLCGASAADAALAPSVGQKSFMEGDMR</sequence>
<gene>
    <name evidence="1" type="ORF">BITS_1638</name>
</gene>
<dbReference type="RefSeq" id="WP_152571202.1">
    <property type="nucleotide sequence ID" value="NZ_JGZU01000016.1"/>
</dbReference>
<dbReference type="AlphaFoldDB" id="A0A087EBF5"/>